<dbReference type="AlphaFoldDB" id="A0A0W0W4Z5"/>
<dbReference type="Proteomes" id="UP000054908">
    <property type="component" value="Unassembled WGS sequence"/>
</dbReference>
<proteinExistence type="predicted"/>
<dbReference type="STRING" id="466.Lmac_1193"/>
<organism evidence="1 2">
    <name type="scientific">Legionella maceachernii</name>
    <dbReference type="NCBI Taxonomy" id="466"/>
    <lineage>
        <taxon>Bacteria</taxon>
        <taxon>Pseudomonadati</taxon>
        <taxon>Pseudomonadota</taxon>
        <taxon>Gammaproteobacteria</taxon>
        <taxon>Legionellales</taxon>
        <taxon>Legionellaceae</taxon>
        <taxon>Legionella</taxon>
    </lineage>
</organism>
<sequence>MENITSSSQGEALETGPKEIPRQFFTRQTLFSCLKSRGFNFEDTHVTKPERIAKLIALLAIGFCWAYKAGQWLHKQKPIKIMKHGRKAISFFRYGLDLIRDVALNARQSCSTGLQTVAGFLDFNSMSKGVT</sequence>
<dbReference type="EMBL" id="LNYL01000031">
    <property type="protein sequence ID" value="KTD27492.1"/>
    <property type="molecule type" value="Genomic_DNA"/>
</dbReference>
<protein>
    <submittedName>
        <fullName evidence="1">Putative Transposase (IS4 family)</fullName>
    </submittedName>
</protein>
<name>A0A0W0W4Z5_9GAMM</name>
<evidence type="ECO:0000313" key="1">
    <source>
        <dbReference type="EMBL" id="KTD27492.1"/>
    </source>
</evidence>
<reference evidence="1 2" key="1">
    <citation type="submission" date="2015-11" db="EMBL/GenBank/DDBJ databases">
        <title>Genomic analysis of 38 Legionella species identifies large and diverse effector repertoires.</title>
        <authorList>
            <person name="Burstein D."/>
            <person name="Amaro F."/>
            <person name="Zusman T."/>
            <person name="Lifshitz Z."/>
            <person name="Cohen O."/>
            <person name="Gilbert J.A."/>
            <person name="Pupko T."/>
            <person name="Shuman H.A."/>
            <person name="Segal G."/>
        </authorList>
    </citation>
    <scope>NUCLEOTIDE SEQUENCE [LARGE SCALE GENOMIC DNA]</scope>
    <source>
        <strain evidence="1 2">PX-1-G2-E2</strain>
    </source>
</reference>
<keyword evidence="2" id="KW-1185">Reference proteome</keyword>
<evidence type="ECO:0000313" key="2">
    <source>
        <dbReference type="Proteomes" id="UP000054908"/>
    </source>
</evidence>
<gene>
    <name evidence="1" type="ORF">Lmac_1193</name>
</gene>
<accession>A0A0W0W4Z5</accession>
<dbReference type="PATRIC" id="fig|466.6.peg.1267"/>
<comment type="caution">
    <text evidence="1">The sequence shown here is derived from an EMBL/GenBank/DDBJ whole genome shotgun (WGS) entry which is preliminary data.</text>
</comment>